<organism evidence="1 2">
    <name type="scientific">Micromonospora terminaliae</name>
    <dbReference type="NCBI Taxonomy" id="1914461"/>
    <lineage>
        <taxon>Bacteria</taxon>
        <taxon>Bacillati</taxon>
        <taxon>Actinomycetota</taxon>
        <taxon>Actinomycetes</taxon>
        <taxon>Micromonosporales</taxon>
        <taxon>Micromonosporaceae</taxon>
        <taxon>Micromonospora</taxon>
    </lineage>
</organism>
<comment type="caution">
    <text evidence="1">The sequence shown here is derived from an EMBL/GenBank/DDBJ whole genome shotgun (WGS) entry which is preliminary data.</text>
</comment>
<dbReference type="EMBL" id="JAAHBZ010000003">
    <property type="protein sequence ID" value="NES28013.1"/>
    <property type="molecule type" value="Genomic_DNA"/>
</dbReference>
<sequence>MLGLDAIGGKLVVDPQVPKEIGRIMISGVRAFGRHWDIEAVGSTGYVRLAEP</sequence>
<dbReference type="RefSeq" id="WP_154226578.1">
    <property type="nucleotide sequence ID" value="NZ_CP045309.1"/>
</dbReference>
<accession>A0AAJ2ZFJ6</accession>
<dbReference type="Proteomes" id="UP000477779">
    <property type="component" value="Unassembled WGS sequence"/>
</dbReference>
<name>A0AAJ2ZFJ6_9ACTN</name>
<protein>
    <submittedName>
        <fullName evidence="1">Uncharacterized protein</fullName>
    </submittedName>
</protein>
<proteinExistence type="predicted"/>
<dbReference type="AlphaFoldDB" id="A0AAJ2ZFJ6"/>
<gene>
    <name evidence="1" type="ORF">G3561_10655</name>
</gene>
<evidence type="ECO:0000313" key="1">
    <source>
        <dbReference type="EMBL" id="NES28013.1"/>
    </source>
</evidence>
<reference evidence="1 2" key="1">
    <citation type="submission" date="2020-02" db="EMBL/GenBank/DDBJ databases">
        <title>WGS of Micromonospora spp. isolated from hot spring.</title>
        <authorList>
            <person name="Thawai C."/>
        </authorList>
    </citation>
    <scope>NUCLEOTIDE SEQUENCE [LARGE SCALE GENOMIC DNA]</scope>
    <source>
        <strain evidence="1 2">TMS7</strain>
    </source>
</reference>
<evidence type="ECO:0000313" key="2">
    <source>
        <dbReference type="Proteomes" id="UP000477779"/>
    </source>
</evidence>